<dbReference type="PROSITE" id="PS00674">
    <property type="entry name" value="AAA"/>
    <property type="match status" value="2"/>
</dbReference>
<evidence type="ECO:0000256" key="1">
    <source>
        <dbReference type="ARBA" id="ARBA00009833"/>
    </source>
</evidence>
<evidence type="ECO:0000259" key="8">
    <source>
        <dbReference type="SMART" id="SM01073"/>
    </source>
</evidence>
<dbReference type="SMART" id="SM01072">
    <property type="entry name" value="CDC48_2"/>
    <property type="match status" value="1"/>
</dbReference>
<accession>A0A0E3SNQ6</accession>
<dbReference type="InterPro" id="IPR041569">
    <property type="entry name" value="AAA_lid_3"/>
</dbReference>
<keyword evidence="9" id="KW-0378">Hydrolase</keyword>
<protein>
    <submittedName>
        <fullName evidence="9">Cell division protein FtsH</fullName>
        <ecNumber evidence="9">3.4.24.-</ecNumber>
    </submittedName>
</protein>
<dbReference type="RefSeq" id="WP_048108579.1">
    <property type="nucleotide sequence ID" value="NZ_CP009517.1"/>
</dbReference>
<dbReference type="GeneID" id="24789939"/>
<evidence type="ECO:0000256" key="2">
    <source>
        <dbReference type="ARBA" id="ARBA00022737"/>
    </source>
</evidence>
<feature type="domain" description="CDC48 N-terminal subdomain" evidence="8">
    <location>
        <begin position="6"/>
        <end position="89"/>
    </location>
</feature>
<gene>
    <name evidence="9" type="ORF">MSBR3_2355</name>
</gene>
<dbReference type="Pfam" id="PF02933">
    <property type="entry name" value="CDC48_2"/>
    <property type="match status" value="1"/>
</dbReference>
<dbReference type="Pfam" id="PF17862">
    <property type="entry name" value="AAA_lid_3"/>
    <property type="match status" value="2"/>
</dbReference>
<organism evidence="9 10">
    <name type="scientific">Methanosarcina barkeri 3</name>
    <dbReference type="NCBI Taxonomy" id="1434107"/>
    <lineage>
        <taxon>Archaea</taxon>
        <taxon>Methanobacteriati</taxon>
        <taxon>Methanobacteriota</taxon>
        <taxon>Stenosarchaea group</taxon>
        <taxon>Methanomicrobia</taxon>
        <taxon>Methanosarcinales</taxon>
        <taxon>Methanosarcinaceae</taxon>
        <taxon>Methanosarcina</taxon>
    </lineage>
</organism>
<dbReference type="AlphaFoldDB" id="A0A0E3SNQ6"/>
<evidence type="ECO:0000256" key="5">
    <source>
        <dbReference type="SAM" id="MobiDB-lite"/>
    </source>
</evidence>
<dbReference type="PANTHER" id="PTHR23077">
    <property type="entry name" value="AAA-FAMILY ATPASE"/>
    <property type="match status" value="1"/>
</dbReference>
<dbReference type="SUPFAM" id="SSF50692">
    <property type="entry name" value="ADC-like"/>
    <property type="match status" value="1"/>
</dbReference>
<dbReference type="Proteomes" id="UP000033066">
    <property type="component" value="Chromosome"/>
</dbReference>
<proteinExistence type="inferred from homology"/>
<feature type="domain" description="AAA+ ATPase" evidence="6">
    <location>
        <begin position="482"/>
        <end position="619"/>
    </location>
</feature>
<dbReference type="GO" id="GO:0005524">
    <property type="term" value="F:ATP binding"/>
    <property type="evidence" value="ECO:0007669"/>
    <property type="project" value="UniProtKB-KW"/>
</dbReference>
<dbReference type="FunFam" id="3.10.330.10:FF:000008">
    <property type="entry name" value="AAA family ATPase, CDC48 subfamily"/>
    <property type="match status" value="1"/>
</dbReference>
<dbReference type="InterPro" id="IPR003338">
    <property type="entry name" value="CDC4_N-term_subdom"/>
</dbReference>
<evidence type="ECO:0000313" key="9">
    <source>
        <dbReference type="EMBL" id="AKB82933.1"/>
    </source>
</evidence>
<keyword evidence="9" id="KW-0132">Cell division</keyword>
<dbReference type="InterPro" id="IPR003593">
    <property type="entry name" value="AAA+_ATPase"/>
</dbReference>
<feature type="domain" description="CDC48" evidence="7">
    <location>
        <begin position="104"/>
        <end position="166"/>
    </location>
</feature>
<dbReference type="OrthoDB" id="77269at2157"/>
<feature type="compositionally biased region" description="Acidic residues" evidence="5">
    <location>
        <begin position="729"/>
        <end position="741"/>
    </location>
</feature>
<dbReference type="SMART" id="SM00382">
    <property type="entry name" value="AAA"/>
    <property type="match status" value="2"/>
</dbReference>
<keyword evidence="4" id="KW-0067">ATP-binding</keyword>
<dbReference type="SUPFAM" id="SSF52540">
    <property type="entry name" value="P-loop containing nucleoside triphosphate hydrolases"/>
    <property type="match status" value="2"/>
</dbReference>
<evidence type="ECO:0000259" key="7">
    <source>
        <dbReference type="SMART" id="SM01072"/>
    </source>
</evidence>
<keyword evidence="10" id="KW-1185">Reference proteome</keyword>
<evidence type="ECO:0000259" key="6">
    <source>
        <dbReference type="SMART" id="SM00382"/>
    </source>
</evidence>
<evidence type="ECO:0000313" key="10">
    <source>
        <dbReference type="Proteomes" id="UP000033066"/>
    </source>
</evidence>
<dbReference type="CDD" id="cd19511">
    <property type="entry name" value="RecA-like_CDC48_r2-like"/>
    <property type="match status" value="1"/>
</dbReference>
<dbReference type="GO" id="GO:0051301">
    <property type="term" value="P:cell division"/>
    <property type="evidence" value="ECO:0007669"/>
    <property type="project" value="UniProtKB-KW"/>
</dbReference>
<comment type="similarity">
    <text evidence="1">Belongs to the AAA ATPase family. CDC48 subfamily.</text>
</comment>
<dbReference type="InterPro" id="IPR003960">
    <property type="entry name" value="ATPase_AAA_CS"/>
</dbReference>
<dbReference type="NCBIfam" id="TIGR01243">
    <property type="entry name" value="CDC48"/>
    <property type="match status" value="1"/>
</dbReference>
<dbReference type="InterPro" id="IPR004201">
    <property type="entry name" value="Cdc48_dom2"/>
</dbReference>
<dbReference type="InterPro" id="IPR050168">
    <property type="entry name" value="AAA_ATPase_domain"/>
</dbReference>
<keyword evidence="2" id="KW-0677">Repeat</keyword>
<feature type="region of interest" description="Disordered" evidence="5">
    <location>
        <begin position="729"/>
        <end position="755"/>
    </location>
</feature>
<dbReference type="KEGG" id="mbak:MSBR3_2355"/>
<dbReference type="Gene3D" id="2.40.40.20">
    <property type="match status" value="1"/>
</dbReference>
<dbReference type="HOGENOM" id="CLU_000688_12_2_2"/>
<dbReference type="PRINTS" id="PR00830">
    <property type="entry name" value="ENDOLAPTASE"/>
</dbReference>
<dbReference type="InterPro" id="IPR009010">
    <property type="entry name" value="Asp_de-COase-like_dom_sf"/>
</dbReference>
<dbReference type="FunFam" id="3.40.50.300:FF:000012">
    <property type="entry name" value="Transitional endoplasmic reticulum ATPase"/>
    <property type="match status" value="1"/>
</dbReference>
<feature type="domain" description="AAA+ ATPase" evidence="6">
    <location>
        <begin position="209"/>
        <end position="345"/>
    </location>
</feature>
<dbReference type="Pfam" id="PF00004">
    <property type="entry name" value="AAA"/>
    <property type="match status" value="2"/>
</dbReference>
<dbReference type="Gene3D" id="1.10.8.60">
    <property type="match status" value="2"/>
</dbReference>
<dbReference type="InterPro" id="IPR005938">
    <property type="entry name" value="AAA_ATPase_CDC48"/>
</dbReference>
<keyword evidence="3" id="KW-0547">Nucleotide-binding</keyword>
<dbReference type="STRING" id="1434107.MSBR3_2355"/>
<name>A0A0E3SNQ6_METBA</name>
<dbReference type="FunFam" id="1.10.8.60:FF:000189">
    <property type="entry name" value="AAA family ATPase, CDC48 subfamily"/>
    <property type="match status" value="1"/>
</dbReference>
<dbReference type="EC" id="3.4.24.-" evidence="9"/>
<dbReference type="Gene3D" id="3.40.50.300">
    <property type="entry name" value="P-loop containing nucleotide triphosphate hydrolases"/>
    <property type="match status" value="2"/>
</dbReference>
<dbReference type="FunFam" id="1.10.8.60:FF:000057">
    <property type="entry name" value="AAA family ATPase, CDC48 subfamily"/>
    <property type="match status" value="1"/>
</dbReference>
<evidence type="ECO:0000256" key="3">
    <source>
        <dbReference type="ARBA" id="ARBA00022741"/>
    </source>
</evidence>
<dbReference type="GO" id="GO:0016887">
    <property type="term" value="F:ATP hydrolysis activity"/>
    <property type="evidence" value="ECO:0007669"/>
    <property type="project" value="InterPro"/>
</dbReference>
<evidence type="ECO:0000256" key="4">
    <source>
        <dbReference type="ARBA" id="ARBA00022840"/>
    </source>
</evidence>
<reference evidence="9" key="1">
    <citation type="submission" date="2014-07" db="EMBL/GenBank/DDBJ databases">
        <title>Methanogenic archaea and the global carbon cycle.</title>
        <authorList>
            <person name="Henriksen J.R."/>
            <person name="Luke J."/>
            <person name="Reinhart S."/>
            <person name="Benedict M.N."/>
            <person name="Youngblut N.D."/>
            <person name="Metcalf M.E."/>
            <person name="Whitaker R.J."/>
            <person name="Metcalf W.W."/>
        </authorList>
    </citation>
    <scope>NUCLEOTIDE SEQUENCE [LARGE SCALE GENOMIC DNA]</scope>
    <source>
        <strain evidence="9">3</strain>
    </source>
</reference>
<dbReference type="FunFam" id="3.40.50.300:FF:000018">
    <property type="entry name" value="Cell division control 48"/>
    <property type="match status" value="1"/>
</dbReference>
<dbReference type="GO" id="GO:0005737">
    <property type="term" value="C:cytoplasm"/>
    <property type="evidence" value="ECO:0007669"/>
    <property type="project" value="UniProtKB-ARBA"/>
</dbReference>
<dbReference type="InterPro" id="IPR029067">
    <property type="entry name" value="CDC48_domain_2-like_sf"/>
</dbReference>
<sequence>MIEETNLRVAEAYHKDVGRGIARIDTRLMQQMGLVSGDIIEISGRAKTYAIVWPNVEREQENRIRIDGNLRSNAKVGIDDRVTIQKVQAKHAQRVTLAPSQPVRLVGGAHYILRIIEGRPLNKGQQIRVETVNNPLTFVVASTRPAGPVVVTKDTDIVIKEKSVEEIRVPEGISYEDIGGLKREIQLVREMIELPLRHPELFQKLGIEPPKGVLLHGPPGTGKTLIAKAVASETDANFITISGPEIVSKYYGESEQKLREIFEEAEKDAPSIIFIDEIDSIAPKRGEVTGEMERRVVAQLLSLMDGLKSRGEVVVIAATNRPNSIDEALRRGGRFDREIEIGIPDRNGRKQILLIHTRGMPIQEDVSLGEIADVTHGFVGADLSSLCKEAAMHALRRITPEIDIEEEEIPQEILDKLVVTKDDFKEALKNIEPSAMREVYVEVPHVGWEDIGGLENAKQELIEAVEWPLKYPEIFNTISVKPPRGILLFGPPGTGKTLLAKAVASESEANFISIKGPELLSKYVGESERAVRETFRKAKQAAPTVVFFDEIDSIAPQRSSVSDTHVSERVVSQILTELDGVEELKDVIIVAATNRPDMVDPALLRPGRFDRLIYVKLPDRTSRERIFEIHTQGKPIAEDVNLSELADLTEGYVGADIEGICREAAMLALREIVTPGIGRKDIEKRAGEIRISKKHFEHAIRRVKPTTSRENLTTYERSAELFAKYATEFEEEAPEAEEPEKEIEHENVPGFFQAQ</sequence>
<dbReference type="Gene3D" id="3.10.330.10">
    <property type="match status" value="1"/>
</dbReference>
<dbReference type="InterPro" id="IPR027417">
    <property type="entry name" value="P-loop_NTPase"/>
</dbReference>
<dbReference type="InterPro" id="IPR003959">
    <property type="entry name" value="ATPase_AAA_core"/>
</dbReference>
<dbReference type="PATRIC" id="fig|1434107.4.peg.2973"/>
<dbReference type="FunFam" id="2.40.40.20:FF:000007">
    <property type="entry name" value="AAA family ATPase"/>
    <property type="match status" value="1"/>
</dbReference>
<dbReference type="EMBL" id="CP009517">
    <property type="protein sequence ID" value="AKB82933.1"/>
    <property type="molecule type" value="Genomic_DNA"/>
</dbReference>
<dbReference type="SMART" id="SM01073">
    <property type="entry name" value="CDC48_N"/>
    <property type="match status" value="1"/>
</dbReference>
<dbReference type="PANTHER" id="PTHR23077:SF171">
    <property type="entry name" value="NUCLEAR VALOSIN-CONTAINING PROTEIN-LIKE"/>
    <property type="match status" value="1"/>
</dbReference>
<keyword evidence="9" id="KW-0131">Cell cycle</keyword>
<dbReference type="SUPFAM" id="SSF54585">
    <property type="entry name" value="Cdc48 domain 2-like"/>
    <property type="match status" value="1"/>
</dbReference>
<dbReference type="Pfam" id="PF02359">
    <property type="entry name" value="CDC48_N"/>
    <property type="match status" value="1"/>
</dbReference>